<feature type="transmembrane region" description="Helical" evidence="1">
    <location>
        <begin position="145"/>
        <end position="162"/>
    </location>
</feature>
<feature type="transmembrane region" description="Helical" evidence="1">
    <location>
        <begin position="74"/>
        <end position="93"/>
    </location>
</feature>
<dbReference type="RefSeq" id="WP_036866431.1">
    <property type="nucleotide sequence ID" value="NZ_JRNQ01000018.1"/>
</dbReference>
<gene>
    <name evidence="2" type="ORF">HMPREF0647_03690</name>
</gene>
<dbReference type="EMBL" id="JRNQ01000018">
    <property type="protein sequence ID" value="KGF45214.1"/>
    <property type="molecule type" value="Genomic_DNA"/>
</dbReference>
<name>A0A096CIR8_9BACT</name>
<dbReference type="AlphaFoldDB" id="A0A096CIR8"/>
<feature type="transmembrane region" description="Helical" evidence="1">
    <location>
        <begin position="44"/>
        <end position="62"/>
    </location>
</feature>
<evidence type="ECO:0000256" key="1">
    <source>
        <dbReference type="SAM" id="Phobius"/>
    </source>
</evidence>
<keyword evidence="1" id="KW-1133">Transmembrane helix</keyword>
<keyword evidence="1" id="KW-0472">Membrane</keyword>
<feature type="transmembrane region" description="Helical" evidence="1">
    <location>
        <begin position="5"/>
        <end position="24"/>
    </location>
</feature>
<protein>
    <submittedName>
        <fullName evidence="2">Uncharacterized protein</fullName>
    </submittedName>
</protein>
<evidence type="ECO:0000313" key="2">
    <source>
        <dbReference type="EMBL" id="KGF45214.1"/>
    </source>
</evidence>
<feature type="transmembrane region" description="Helical" evidence="1">
    <location>
        <begin position="105"/>
        <end position="124"/>
    </location>
</feature>
<proteinExistence type="predicted"/>
<dbReference type="OrthoDB" id="1082131at2"/>
<evidence type="ECO:0000313" key="3">
    <source>
        <dbReference type="Proteomes" id="UP000029525"/>
    </source>
</evidence>
<organism evidence="2 3">
    <name type="scientific">Prevotella bivia DNF00320</name>
    <dbReference type="NCBI Taxonomy" id="1401068"/>
    <lineage>
        <taxon>Bacteria</taxon>
        <taxon>Pseudomonadati</taxon>
        <taxon>Bacteroidota</taxon>
        <taxon>Bacteroidia</taxon>
        <taxon>Bacteroidales</taxon>
        <taxon>Prevotellaceae</taxon>
        <taxon>Prevotella</taxon>
    </lineage>
</organism>
<sequence length="319" mass="37391">MEGKFLRIISAIFFCIFSFCFLFFYQADVMTVSQHIASEGQTFYSPIVGAILITSILQLLQNGIDTFVRIPNRAFALTYFPSFVLLTLVASIKPDVAYNEFAISSWWWSLFILVPIYIFAVYFIKRYEPYALQQRNIGIFSQATWINLLLLFTFSFFTGFLSNNDPYFHKRAEIEHLVDQRKYEEALKVVNTLPQTDSVTSMLTIYAAARTNQLTSKLFAYPLVGGSKVMRPIFVHSYLQPDSVIFKNTRMSANYQLMGFLLDRDLQQFVRYLPQYYPIDSIQPRYYKEATRIYTLHLKDSIPAPPYQRDSYYSYYFKK</sequence>
<keyword evidence="1" id="KW-0812">Transmembrane</keyword>
<reference evidence="2 3" key="1">
    <citation type="submission" date="2014-07" db="EMBL/GenBank/DDBJ databases">
        <authorList>
            <person name="McCorrison J."/>
            <person name="Sanka R."/>
            <person name="Torralba M."/>
            <person name="Gillis M."/>
            <person name="Haft D.H."/>
            <person name="Methe B."/>
            <person name="Sutton G."/>
            <person name="Nelson K.E."/>
        </authorList>
    </citation>
    <scope>NUCLEOTIDE SEQUENCE [LARGE SCALE GENOMIC DNA]</scope>
    <source>
        <strain evidence="2 3">DNF00320</strain>
    </source>
</reference>
<comment type="caution">
    <text evidence="2">The sequence shown here is derived from an EMBL/GenBank/DDBJ whole genome shotgun (WGS) entry which is preliminary data.</text>
</comment>
<accession>A0A096CIR8</accession>
<dbReference type="Proteomes" id="UP000029525">
    <property type="component" value="Unassembled WGS sequence"/>
</dbReference>